<protein>
    <submittedName>
        <fullName evidence="1">Uncharacterized protein</fullName>
    </submittedName>
</protein>
<dbReference type="AlphaFoldDB" id="A0A8J2KBR0"/>
<evidence type="ECO:0000313" key="1">
    <source>
        <dbReference type="EMBL" id="CAG7733312.1"/>
    </source>
</evidence>
<reference evidence="1" key="1">
    <citation type="submission" date="2021-06" db="EMBL/GenBank/DDBJ databases">
        <authorList>
            <person name="Hodson N. C."/>
            <person name="Mongue J. A."/>
            <person name="Jaron S. K."/>
        </authorList>
    </citation>
    <scope>NUCLEOTIDE SEQUENCE</scope>
</reference>
<comment type="caution">
    <text evidence="1">The sequence shown here is derived from an EMBL/GenBank/DDBJ whole genome shotgun (WGS) entry which is preliminary data.</text>
</comment>
<proteinExistence type="predicted"/>
<name>A0A8J2KBR0_9HEXA</name>
<evidence type="ECO:0000313" key="2">
    <source>
        <dbReference type="Proteomes" id="UP000708208"/>
    </source>
</evidence>
<keyword evidence="2" id="KW-1185">Reference proteome</keyword>
<dbReference type="EMBL" id="CAJVCH010246819">
    <property type="protein sequence ID" value="CAG7733312.1"/>
    <property type="molecule type" value="Genomic_DNA"/>
</dbReference>
<dbReference type="Proteomes" id="UP000708208">
    <property type="component" value="Unassembled WGS sequence"/>
</dbReference>
<organism evidence="1 2">
    <name type="scientific">Allacma fusca</name>
    <dbReference type="NCBI Taxonomy" id="39272"/>
    <lineage>
        <taxon>Eukaryota</taxon>
        <taxon>Metazoa</taxon>
        <taxon>Ecdysozoa</taxon>
        <taxon>Arthropoda</taxon>
        <taxon>Hexapoda</taxon>
        <taxon>Collembola</taxon>
        <taxon>Symphypleona</taxon>
        <taxon>Sminthuridae</taxon>
        <taxon>Allacma</taxon>
    </lineage>
</organism>
<accession>A0A8J2KBR0</accession>
<sequence>MKPMCSNVTLIRNLNLTHSEECQERLRVYGRLRGRYENLEQALGSHRRILWLGFTFSSEGRKCFTCKRVV</sequence>
<gene>
    <name evidence="1" type="ORF">AFUS01_LOCUS21765</name>
</gene>